<protein>
    <submittedName>
        <fullName evidence="2">Uncharacterized protein</fullName>
    </submittedName>
</protein>
<evidence type="ECO:0000256" key="1">
    <source>
        <dbReference type="SAM" id="SignalP"/>
    </source>
</evidence>
<feature type="chain" id="PRO_5020024419" evidence="1">
    <location>
        <begin position="27"/>
        <end position="91"/>
    </location>
</feature>
<comment type="caution">
    <text evidence="2">The sequence shown here is derived from an EMBL/GenBank/DDBJ whole genome shotgun (WGS) entry which is preliminary data.</text>
</comment>
<accession>A0A4C1Z1X7</accession>
<dbReference type="Proteomes" id="UP000299102">
    <property type="component" value="Unassembled WGS sequence"/>
</dbReference>
<sequence>MPFLTSISVALSPLILAALAPALSSALHSVFNFDTATGHTSDLYETGVNTRIKSSKQTTIHNEAVIGAGAAAPGAVCVTRVGQPSGRLTQP</sequence>
<evidence type="ECO:0000313" key="2">
    <source>
        <dbReference type="EMBL" id="GBP80595.1"/>
    </source>
</evidence>
<feature type="signal peptide" evidence="1">
    <location>
        <begin position="1"/>
        <end position="26"/>
    </location>
</feature>
<dbReference type="AlphaFoldDB" id="A0A4C1Z1X7"/>
<dbReference type="EMBL" id="BGZK01001469">
    <property type="protein sequence ID" value="GBP80595.1"/>
    <property type="molecule type" value="Genomic_DNA"/>
</dbReference>
<proteinExistence type="predicted"/>
<gene>
    <name evidence="2" type="ORF">EVAR_66146_1</name>
</gene>
<reference evidence="2 3" key="1">
    <citation type="journal article" date="2019" name="Commun. Biol.">
        <title>The bagworm genome reveals a unique fibroin gene that provides high tensile strength.</title>
        <authorList>
            <person name="Kono N."/>
            <person name="Nakamura H."/>
            <person name="Ohtoshi R."/>
            <person name="Tomita M."/>
            <person name="Numata K."/>
            <person name="Arakawa K."/>
        </authorList>
    </citation>
    <scope>NUCLEOTIDE SEQUENCE [LARGE SCALE GENOMIC DNA]</scope>
</reference>
<keyword evidence="3" id="KW-1185">Reference proteome</keyword>
<organism evidence="2 3">
    <name type="scientific">Eumeta variegata</name>
    <name type="common">Bagworm moth</name>
    <name type="synonym">Eumeta japonica</name>
    <dbReference type="NCBI Taxonomy" id="151549"/>
    <lineage>
        <taxon>Eukaryota</taxon>
        <taxon>Metazoa</taxon>
        <taxon>Ecdysozoa</taxon>
        <taxon>Arthropoda</taxon>
        <taxon>Hexapoda</taxon>
        <taxon>Insecta</taxon>
        <taxon>Pterygota</taxon>
        <taxon>Neoptera</taxon>
        <taxon>Endopterygota</taxon>
        <taxon>Lepidoptera</taxon>
        <taxon>Glossata</taxon>
        <taxon>Ditrysia</taxon>
        <taxon>Tineoidea</taxon>
        <taxon>Psychidae</taxon>
        <taxon>Oiketicinae</taxon>
        <taxon>Eumeta</taxon>
    </lineage>
</organism>
<name>A0A4C1Z1X7_EUMVA</name>
<keyword evidence="1" id="KW-0732">Signal</keyword>
<evidence type="ECO:0000313" key="3">
    <source>
        <dbReference type="Proteomes" id="UP000299102"/>
    </source>
</evidence>